<dbReference type="GeneID" id="95611530"/>
<dbReference type="AlphaFoldDB" id="A0A5J6J7J4"/>
<proteinExistence type="predicted"/>
<dbReference type="Proteomes" id="UP000325563">
    <property type="component" value="Chromosome"/>
</dbReference>
<feature type="transmembrane region" description="Helical" evidence="2">
    <location>
        <begin position="122"/>
        <end position="143"/>
    </location>
</feature>
<dbReference type="EMBL" id="CP023692">
    <property type="protein sequence ID" value="QEV45942.1"/>
    <property type="molecule type" value="Genomic_DNA"/>
</dbReference>
<evidence type="ECO:0000256" key="1">
    <source>
        <dbReference type="SAM" id="MobiDB-lite"/>
    </source>
</evidence>
<sequence>MSFGDPNNPYGQQPPAPQGQPGYGYPQQAPQGVPQQGYGYPQQQGQPGYGYPNQAYPAGPGGYSGAQMPMPGGVKAARVILFIVGGLQVLGGIVVLLGGALFASVFAGSSSSSEYGSSASDAGALAGGVIVAAGVFALALALWPILTAAKLGKGRGGVRVSGIIYGSLMTLFSGVSLIINLAALGSDTTAGAVVFSLILALIQFGLALWVLVGLANSAAGAYFRRPQY</sequence>
<protein>
    <submittedName>
        <fullName evidence="3">Uncharacterized protein</fullName>
    </submittedName>
</protein>
<organism evidence="3 4">
    <name type="scientific">Streptomyces vinaceus</name>
    <dbReference type="NCBI Taxonomy" id="1960"/>
    <lineage>
        <taxon>Bacteria</taxon>
        <taxon>Bacillati</taxon>
        <taxon>Actinomycetota</taxon>
        <taxon>Actinomycetes</taxon>
        <taxon>Kitasatosporales</taxon>
        <taxon>Streptomycetaceae</taxon>
        <taxon>Streptomyces</taxon>
    </lineage>
</organism>
<gene>
    <name evidence="3" type="ORF">CP980_13300</name>
</gene>
<name>A0A5J6J7J4_STRVI</name>
<evidence type="ECO:0000313" key="3">
    <source>
        <dbReference type="EMBL" id="QEV45942.1"/>
    </source>
</evidence>
<evidence type="ECO:0000256" key="2">
    <source>
        <dbReference type="SAM" id="Phobius"/>
    </source>
</evidence>
<accession>A0A5J6J7J4</accession>
<feature type="region of interest" description="Disordered" evidence="1">
    <location>
        <begin position="1"/>
        <end position="44"/>
    </location>
</feature>
<keyword evidence="4" id="KW-1185">Reference proteome</keyword>
<feature type="compositionally biased region" description="Low complexity" evidence="1">
    <location>
        <begin position="1"/>
        <end position="11"/>
    </location>
</feature>
<dbReference type="KEGG" id="svn:CP980_13300"/>
<reference evidence="3 4" key="1">
    <citation type="submission" date="2017-09" db="EMBL/GenBank/DDBJ databases">
        <authorList>
            <person name="Lee N."/>
            <person name="Cho B.-K."/>
        </authorList>
    </citation>
    <scope>NUCLEOTIDE SEQUENCE [LARGE SCALE GENOMIC DNA]</scope>
    <source>
        <strain evidence="3 4">ATCC 27476</strain>
    </source>
</reference>
<feature type="transmembrane region" description="Helical" evidence="2">
    <location>
        <begin position="79"/>
        <end position="102"/>
    </location>
</feature>
<evidence type="ECO:0000313" key="4">
    <source>
        <dbReference type="Proteomes" id="UP000325563"/>
    </source>
</evidence>
<keyword evidence="2" id="KW-0812">Transmembrane</keyword>
<feature type="transmembrane region" description="Helical" evidence="2">
    <location>
        <begin position="163"/>
        <end position="184"/>
    </location>
</feature>
<keyword evidence="2" id="KW-0472">Membrane</keyword>
<dbReference type="RefSeq" id="WP_150528249.1">
    <property type="nucleotide sequence ID" value="NZ_BNBW01000002.1"/>
</dbReference>
<feature type="transmembrane region" description="Helical" evidence="2">
    <location>
        <begin position="190"/>
        <end position="215"/>
    </location>
</feature>
<feature type="compositionally biased region" description="Low complexity" evidence="1">
    <location>
        <begin position="19"/>
        <end position="44"/>
    </location>
</feature>
<keyword evidence="2" id="KW-1133">Transmembrane helix</keyword>